<evidence type="ECO:0000313" key="2">
    <source>
        <dbReference type="Proteomes" id="UP000269352"/>
    </source>
</evidence>
<sequence length="181" mass="21292">MRRWLRIFLLIVFLSAGLPAEQFVFIPLWGSAAEGVAQWKISSVPLSIEQLDLLYNLHETSIEYLQKGYAVYDMELRLTRLKKDFTPQNIEFLVQMYDKQGRVLLERDYLENLFTADDLDFSALNTAVVKLPGFTLEREPVRIKIWIKSYVDQNGETKDVLNPRRKHRDRDKDTTVIIIRQ</sequence>
<dbReference type="EMBL" id="BGZN01000011">
    <property type="protein sequence ID" value="GBR73439.1"/>
    <property type="molecule type" value="Genomic_DNA"/>
</dbReference>
<dbReference type="Proteomes" id="UP000269352">
    <property type="component" value="Unassembled WGS sequence"/>
</dbReference>
<dbReference type="AlphaFoldDB" id="A0A388TAU5"/>
<name>A0A388TAU5_TERA1</name>
<evidence type="ECO:0000313" key="1">
    <source>
        <dbReference type="EMBL" id="GBR73439.1"/>
    </source>
</evidence>
<gene>
    <name evidence="1" type="ORF">NO1_0822</name>
</gene>
<proteinExistence type="predicted"/>
<accession>A0A388TAU5</accession>
<reference evidence="1 2" key="1">
    <citation type="journal article" date="2019" name="ISME J.">
        <title>Genome analyses of uncultured TG2/ZB3 bacteria in 'Margulisbacteria' specifically attached to ectosymbiotic spirochetes of protists in the termite gut.</title>
        <authorList>
            <person name="Utami Y.D."/>
            <person name="Kuwahara H."/>
            <person name="Igai K."/>
            <person name="Murakami T."/>
            <person name="Sugaya K."/>
            <person name="Morikawa T."/>
            <person name="Nagura Y."/>
            <person name="Yuki M."/>
            <person name="Deevong P."/>
            <person name="Inoue T."/>
            <person name="Kihara K."/>
            <person name="Lo N."/>
            <person name="Yamada A."/>
            <person name="Ohkuma M."/>
            <person name="Hongoh Y."/>
        </authorList>
    </citation>
    <scope>NUCLEOTIDE SEQUENCE [LARGE SCALE GENOMIC DNA]</scope>
    <source>
        <strain evidence="1">NkOx7-01</strain>
    </source>
</reference>
<organism evidence="1 2">
    <name type="scientific">Termititenax aidoneus</name>
    <dbReference type="NCBI Taxonomy" id="2218524"/>
    <lineage>
        <taxon>Bacteria</taxon>
        <taxon>Bacillati</taxon>
        <taxon>Candidatus Margulisiibacteriota</taxon>
        <taxon>Candidatus Termititenacia</taxon>
        <taxon>Candidatus Termititenacales</taxon>
        <taxon>Candidatus Termititenacaceae</taxon>
        <taxon>Candidatus Termititenax</taxon>
    </lineage>
</organism>
<comment type="caution">
    <text evidence="1">The sequence shown here is derived from an EMBL/GenBank/DDBJ whole genome shotgun (WGS) entry which is preliminary data.</text>
</comment>
<protein>
    <submittedName>
        <fullName evidence="1">Uncharacterized protein</fullName>
    </submittedName>
</protein>
<keyword evidence="2" id="KW-1185">Reference proteome</keyword>